<proteinExistence type="predicted"/>
<accession>A0AA41UYS1</accession>
<gene>
    <name evidence="2" type="ORF">MKW94_023418</name>
</gene>
<dbReference type="Proteomes" id="UP001177140">
    <property type="component" value="Unassembled WGS sequence"/>
</dbReference>
<protein>
    <submittedName>
        <fullName evidence="2">Uncharacterized protein</fullName>
    </submittedName>
</protein>
<feature type="region of interest" description="Disordered" evidence="1">
    <location>
        <begin position="56"/>
        <end position="96"/>
    </location>
</feature>
<sequence length="119" mass="12602">MTFGSSAAADAISRLDIRDMADEKSAPDSGQNSVINVPECKCGMPLCICVASAPEPDPAPLQMRTTSTVQSQPTVRRKNMDQAPKSTGPSSNSSNPRCITSPLILVKALKLLDVFLLQA</sequence>
<feature type="compositionally biased region" description="Basic and acidic residues" evidence="1">
    <location>
        <begin position="13"/>
        <end position="26"/>
    </location>
</feature>
<feature type="compositionally biased region" description="Polar residues" evidence="1">
    <location>
        <begin position="63"/>
        <end position="74"/>
    </location>
</feature>
<evidence type="ECO:0000313" key="3">
    <source>
        <dbReference type="Proteomes" id="UP001177140"/>
    </source>
</evidence>
<dbReference type="AlphaFoldDB" id="A0AA41UYS1"/>
<evidence type="ECO:0000256" key="1">
    <source>
        <dbReference type="SAM" id="MobiDB-lite"/>
    </source>
</evidence>
<feature type="compositionally biased region" description="Polar residues" evidence="1">
    <location>
        <begin position="84"/>
        <end position="96"/>
    </location>
</feature>
<dbReference type="EMBL" id="JAJJMA010041051">
    <property type="protein sequence ID" value="MCL7025052.1"/>
    <property type="molecule type" value="Genomic_DNA"/>
</dbReference>
<feature type="region of interest" description="Disordered" evidence="1">
    <location>
        <begin position="1"/>
        <end position="34"/>
    </location>
</feature>
<evidence type="ECO:0000313" key="2">
    <source>
        <dbReference type="EMBL" id="MCL7025052.1"/>
    </source>
</evidence>
<name>A0AA41UYS1_PAPNU</name>
<reference evidence="2" key="1">
    <citation type="submission" date="2022-03" db="EMBL/GenBank/DDBJ databases">
        <title>A functionally conserved STORR gene fusion in Papaver species that diverged 16.8 million years ago.</title>
        <authorList>
            <person name="Catania T."/>
        </authorList>
    </citation>
    <scope>NUCLEOTIDE SEQUENCE</scope>
    <source>
        <strain evidence="2">S-191538</strain>
    </source>
</reference>
<comment type="caution">
    <text evidence="2">The sequence shown here is derived from an EMBL/GenBank/DDBJ whole genome shotgun (WGS) entry which is preliminary data.</text>
</comment>
<keyword evidence="3" id="KW-1185">Reference proteome</keyword>
<organism evidence="2 3">
    <name type="scientific">Papaver nudicaule</name>
    <name type="common">Iceland poppy</name>
    <dbReference type="NCBI Taxonomy" id="74823"/>
    <lineage>
        <taxon>Eukaryota</taxon>
        <taxon>Viridiplantae</taxon>
        <taxon>Streptophyta</taxon>
        <taxon>Embryophyta</taxon>
        <taxon>Tracheophyta</taxon>
        <taxon>Spermatophyta</taxon>
        <taxon>Magnoliopsida</taxon>
        <taxon>Ranunculales</taxon>
        <taxon>Papaveraceae</taxon>
        <taxon>Papaveroideae</taxon>
        <taxon>Papaver</taxon>
    </lineage>
</organism>